<organism evidence="2 3">
    <name type="scientific">Invertebrate iridescent virus 22</name>
    <dbReference type="NCBI Taxonomy" id="345198"/>
    <lineage>
        <taxon>Viruses</taxon>
        <taxon>Varidnaviria</taxon>
        <taxon>Bamfordvirae</taxon>
        <taxon>Nucleocytoviricota</taxon>
        <taxon>Megaviricetes</taxon>
        <taxon>Pimascovirales</taxon>
        <taxon>Pimascovirales incertae sedis</taxon>
        <taxon>Iridoviridae</taxon>
        <taxon>Betairidovirinae</taxon>
        <taxon>Chloriridovirus</taxon>
        <taxon>Chloriridovirus simulium1</taxon>
    </lineage>
</organism>
<protein>
    <submittedName>
        <fullName evidence="2">Uncharacterized protein</fullName>
    </submittedName>
</protein>
<name>S6DA71_9VIRU</name>
<dbReference type="KEGG" id="vg:16414430"/>
<reference evidence="2 3" key="1">
    <citation type="journal article" date="2013" name="J. Gen. Virol.">
        <title>Complete genome sequence of invertebrate iridescent virus 22 isolated from a blackfly larva.</title>
        <authorList>
            <person name="Piegu B."/>
            <person name="Guizard S."/>
            <person name="Spears T."/>
            <person name="Cruaud C."/>
            <person name="Couloux A."/>
            <person name="Bideshi D.K."/>
            <person name="Federici B.A."/>
            <person name="Bigot Y."/>
        </authorList>
    </citation>
    <scope>NUCLEOTIDE SEQUENCE [LARGE SCALE GENOMIC DNA]</scope>
</reference>
<dbReference type="Proteomes" id="UP000154968">
    <property type="component" value="Segment"/>
</dbReference>
<keyword evidence="3" id="KW-1185">Reference proteome</keyword>
<keyword evidence="1" id="KW-0472">Membrane</keyword>
<evidence type="ECO:0000313" key="2">
    <source>
        <dbReference type="EMBL" id="CCV01768.1"/>
    </source>
</evidence>
<dbReference type="GeneID" id="16414430"/>
<feature type="transmembrane region" description="Helical" evidence="1">
    <location>
        <begin position="111"/>
        <end position="130"/>
    </location>
</feature>
<keyword evidence="1" id="KW-1133">Transmembrane helix</keyword>
<dbReference type="RefSeq" id="YP_008357389.1">
    <property type="nucleotide sequence ID" value="NC_021901.1"/>
</dbReference>
<evidence type="ECO:0000313" key="3">
    <source>
        <dbReference type="Proteomes" id="UP000154968"/>
    </source>
</evidence>
<gene>
    <name evidence="2" type="primary">091R</name>
    <name evidence="2" type="ORF">IIV22_091R</name>
</gene>
<feature type="transmembrane region" description="Helical" evidence="1">
    <location>
        <begin position="137"/>
        <end position="155"/>
    </location>
</feature>
<dbReference type="EMBL" id="HF920633">
    <property type="protein sequence ID" value="CCV01768.1"/>
    <property type="molecule type" value="Genomic_DNA"/>
</dbReference>
<evidence type="ECO:0000256" key="1">
    <source>
        <dbReference type="SAM" id="Phobius"/>
    </source>
</evidence>
<proteinExistence type="predicted"/>
<feature type="transmembrane region" description="Helical" evidence="1">
    <location>
        <begin position="52"/>
        <end position="74"/>
    </location>
</feature>
<sequence>MNFKKETIILIYTISIGLIVSGLCLRFGGEKFIVDLYLKKYNDSPSKKECNLIKYGGIALYIGGWIIAAICLSMKHTGNKILKHSIFSAIIISLVWVIFEVKEENFMFQPKVPLISCSVLLSSLIALTSLKYNIKDIILIVIGSILIIFSEYFILPFQRNNNIQDGIGLPILILGWFILFYAFDGDSTLQTTILKNKVEIPLMSINTVV</sequence>
<feature type="transmembrane region" description="Helical" evidence="1">
    <location>
        <begin position="7"/>
        <end position="28"/>
    </location>
</feature>
<keyword evidence="1" id="KW-0812">Transmembrane</keyword>
<feature type="transmembrane region" description="Helical" evidence="1">
    <location>
        <begin position="167"/>
        <end position="183"/>
    </location>
</feature>
<feature type="transmembrane region" description="Helical" evidence="1">
    <location>
        <begin position="81"/>
        <end position="99"/>
    </location>
</feature>
<accession>S6DA71</accession>